<keyword evidence="2" id="KW-0812">Transmembrane</keyword>
<name>A0A9P1IMP3_9PELO</name>
<sequence length="131" mass="13930">MELSSILFEKLHVITFFTIFISIIFICDKKKKPANKSVTSTSQSVSKSTTVTPPNDPKSKEAVVPTAPDAAPKSKAPAAPTAANGAPKSTKSKKAKSSKSKKDKKTEDDGGYENCADMTPEELKKIADGAK</sequence>
<feature type="region of interest" description="Disordered" evidence="1">
    <location>
        <begin position="32"/>
        <end position="131"/>
    </location>
</feature>
<dbReference type="Proteomes" id="UP001152747">
    <property type="component" value="Unassembled WGS sequence"/>
</dbReference>
<feature type="compositionally biased region" description="Basic residues" evidence="1">
    <location>
        <begin position="90"/>
        <end position="103"/>
    </location>
</feature>
<feature type="compositionally biased region" description="Low complexity" evidence="1">
    <location>
        <begin position="65"/>
        <end position="89"/>
    </location>
</feature>
<evidence type="ECO:0000256" key="2">
    <source>
        <dbReference type="SAM" id="Phobius"/>
    </source>
</evidence>
<comment type="caution">
    <text evidence="3">The sequence shown here is derived from an EMBL/GenBank/DDBJ whole genome shotgun (WGS) entry which is preliminary data.</text>
</comment>
<dbReference type="AlphaFoldDB" id="A0A9P1IMP3"/>
<evidence type="ECO:0000313" key="3">
    <source>
        <dbReference type="EMBL" id="CAI5446067.1"/>
    </source>
</evidence>
<evidence type="ECO:0000313" key="4">
    <source>
        <dbReference type="Proteomes" id="UP001152747"/>
    </source>
</evidence>
<keyword evidence="2" id="KW-1133">Transmembrane helix</keyword>
<reference evidence="3" key="1">
    <citation type="submission" date="2022-11" db="EMBL/GenBank/DDBJ databases">
        <authorList>
            <person name="Kikuchi T."/>
        </authorList>
    </citation>
    <scope>NUCLEOTIDE SEQUENCE</scope>
    <source>
        <strain evidence="3">PS1010</strain>
    </source>
</reference>
<feature type="transmembrane region" description="Helical" evidence="2">
    <location>
        <begin position="6"/>
        <end position="27"/>
    </location>
</feature>
<protein>
    <submittedName>
        <fullName evidence="3">Uncharacterized protein</fullName>
    </submittedName>
</protein>
<feature type="compositionally biased region" description="Basic and acidic residues" evidence="1">
    <location>
        <begin position="121"/>
        <end position="131"/>
    </location>
</feature>
<gene>
    <name evidence="3" type="ORF">CAMP_LOCUS8704</name>
</gene>
<accession>A0A9P1IMP3</accession>
<feature type="compositionally biased region" description="Low complexity" evidence="1">
    <location>
        <begin position="36"/>
        <end position="52"/>
    </location>
</feature>
<dbReference type="EMBL" id="CANHGI010000003">
    <property type="protein sequence ID" value="CAI5446067.1"/>
    <property type="molecule type" value="Genomic_DNA"/>
</dbReference>
<keyword evidence="4" id="KW-1185">Reference proteome</keyword>
<keyword evidence="2" id="KW-0472">Membrane</keyword>
<organism evidence="3 4">
    <name type="scientific">Caenorhabditis angaria</name>
    <dbReference type="NCBI Taxonomy" id="860376"/>
    <lineage>
        <taxon>Eukaryota</taxon>
        <taxon>Metazoa</taxon>
        <taxon>Ecdysozoa</taxon>
        <taxon>Nematoda</taxon>
        <taxon>Chromadorea</taxon>
        <taxon>Rhabditida</taxon>
        <taxon>Rhabditina</taxon>
        <taxon>Rhabditomorpha</taxon>
        <taxon>Rhabditoidea</taxon>
        <taxon>Rhabditidae</taxon>
        <taxon>Peloderinae</taxon>
        <taxon>Caenorhabditis</taxon>
    </lineage>
</organism>
<proteinExistence type="predicted"/>
<evidence type="ECO:0000256" key="1">
    <source>
        <dbReference type="SAM" id="MobiDB-lite"/>
    </source>
</evidence>